<dbReference type="HOGENOM" id="CLU_2826335_0_0_5"/>
<dbReference type="PATRIC" id="fig|864069.3.peg.1124"/>
<keyword evidence="2" id="KW-1185">Reference proteome</keyword>
<proteinExistence type="predicted"/>
<reference evidence="1 2" key="1">
    <citation type="submission" date="2012-02" db="EMBL/GenBank/DDBJ databases">
        <title>Improved High-Quality Draft sequence of Microvirga sp. WSM3557.</title>
        <authorList>
            <consortium name="US DOE Joint Genome Institute"/>
            <person name="Lucas S."/>
            <person name="Han J."/>
            <person name="Lapidus A."/>
            <person name="Cheng J.-F."/>
            <person name="Goodwin L."/>
            <person name="Pitluck S."/>
            <person name="Peters L."/>
            <person name="Zhang X."/>
            <person name="Detter J.C."/>
            <person name="Han C."/>
            <person name="Tapia R."/>
            <person name="Land M."/>
            <person name="Hauser L."/>
            <person name="Kyrpides N."/>
            <person name="Ivanova N."/>
            <person name="Pagani I."/>
            <person name="Brau L."/>
            <person name="Yates R."/>
            <person name="O'Hara G."/>
            <person name="Rui T."/>
            <person name="Howieson J."/>
            <person name="Reeve W."/>
            <person name="Woyke T."/>
        </authorList>
    </citation>
    <scope>NUCLEOTIDE SEQUENCE [LARGE SCALE GENOMIC DNA]</scope>
    <source>
        <strain evidence="1 2">WSM3557</strain>
    </source>
</reference>
<sequence precursor="true">MHLDKPFRSLALASLATAGLVPQCLGQIVHAAPGARVAVFARVPAARAMAVCGDALYVGTKGGMSH</sequence>
<organism evidence="1 2">
    <name type="scientific">Microvirga lotononidis</name>
    <dbReference type="NCBI Taxonomy" id="864069"/>
    <lineage>
        <taxon>Bacteria</taxon>
        <taxon>Pseudomonadati</taxon>
        <taxon>Pseudomonadota</taxon>
        <taxon>Alphaproteobacteria</taxon>
        <taxon>Hyphomicrobiales</taxon>
        <taxon>Methylobacteriaceae</taxon>
        <taxon>Microvirga</taxon>
    </lineage>
</organism>
<evidence type="ECO:0000313" key="1">
    <source>
        <dbReference type="EMBL" id="EIM30204.1"/>
    </source>
</evidence>
<dbReference type="EMBL" id="JH660639">
    <property type="protein sequence ID" value="EIM30204.1"/>
    <property type="molecule type" value="Genomic_DNA"/>
</dbReference>
<dbReference type="AlphaFoldDB" id="I4Z1W2"/>
<dbReference type="Proteomes" id="UP000003947">
    <property type="component" value="Unassembled WGS sequence"/>
</dbReference>
<protein>
    <submittedName>
        <fullName evidence="1">Uncharacterized protein</fullName>
    </submittedName>
</protein>
<evidence type="ECO:0000313" key="2">
    <source>
        <dbReference type="Proteomes" id="UP000003947"/>
    </source>
</evidence>
<accession>I4Z1W2</accession>
<gene>
    <name evidence="1" type="ORF">MicloDRAFT_00010090</name>
</gene>
<name>I4Z1W2_9HYPH</name>